<evidence type="ECO:0000256" key="1">
    <source>
        <dbReference type="SAM" id="Phobius"/>
    </source>
</evidence>
<keyword evidence="1" id="KW-1133">Transmembrane helix</keyword>
<accession>A0A0F5PK53</accession>
<proteinExistence type="predicted"/>
<reference evidence="2 3" key="1">
    <citation type="submission" date="2008-07" db="EMBL/GenBank/DDBJ databases">
        <authorList>
            <person name="Gonzalez J."/>
            <person name="Sokolova T."/>
            <person name="Ferriera S."/>
            <person name="Johnson J."/>
            <person name="Kravitz S."/>
            <person name="Beeson K."/>
            <person name="Sutton G."/>
            <person name="Rogers Y.-H."/>
            <person name="Friedman R."/>
            <person name="Frazier M."/>
            <person name="Venter J.C."/>
        </authorList>
    </citation>
    <scope>NUCLEOTIDE SEQUENCE [LARGE SCALE GENOMIC DNA]</scope>
    <source>
        <strain evidence="2 3">DSM 12653</strain>
    </source>
</reference>
<organism evidence="2 3">
    <name type="scientific">Caldanaerobacter subterraneus subsp. pacificus DSM 12653</name>
    <dbReference type="NCBI Taxonomy" id="391606"/>
    <lineage>
        <taxon>Bacteria</taxon>
        <taxon>Bacillati</taxon>
        <taxon>Bacillota</taxon>
        <taxon>Clostridia</taxon>
        <taxon>Thermoanaerobacterales</taxon>
        <taxon>Thermoanaerobacteraceae</taxon>
        <taxon>Caldanaerobacter</taxon>
    </lineage>
</organism>
<comment type="caution">
    <text evidence="2">The sequence shown here is derived from an EMBL/GenBank/DDBJ whole genome shotgun (WGS) entry which is preliminary data.</text>
</comment>
<keyword evidence="1" id="KW-0472">Membrane</keyword>
<dbReference type="Proteomes" id="UP000010146">
    <property type="component" value="Unassembled WGS sequence"/>
</dbReference>
<feature type="transmembrane region" description="Helical" evidence="1">
    <location>
        <begin position="73"/>
        <end position="91"/>
    </location>
</feature>
<reference evidence="3" key="3">
    <citation type="submission" date="2015-02" db="EMBL/GenBank/DDBJ databases">
        <title>Genome analysis of three genomes within the thermophilic hydrogenogenic bacterial species Caldanaerobacter subterraneus.</title>
        <authorList>
            <person name="Sant'Anna F.H."/>
            <person name="Lebedinsky A."/>
            <person name="Sokolova T."/>
            <person name="Robb F.T."/>
            <person name="Gonzalez J.M."/>
        </authorList>
    </citation>
    <scope>NUCLEOTIDE SEQUENCE [LARGE SCALE GENOMIC DNA]</scope>
    <source>
        <strain evidence="3">DSM 12653</strain>
    </source>
</reference>
<protein>
    <submittedName>
        <fullName evidence="2">Uncharacterized protein</fullName>
    </submittedName>
</protein>
<reference evidence="2 3" key="2">
    <citation type="journal article" date="2015" name="BMC Genomics">
        <title>Analysis of three genomes within the thermophilic bacterial species Caldanaerobacter subterraneus with a focus on carbon monoxide dehydrogenase evolution and hydrolase diversity.</title>
        <authorList>
            <person name="Sant'Anna F.H."/>
            <person name="Lebedinsky A.V."/>
            <person name="Sokolova T.G."/>
            <person name="Robb F.T."/>
            <person name="Gonzalez J.M."/>
        </authorList>
    </citation>
    <scope>NUCLEOTIDE SEQUENCE [LARGE SCALE GENOMIC DNA]</scope>
    <source>
        <strain evidence="2 3">DSM 12653</strain>
    </source>
</reference>
<evidence type="ECO:0000313" key="3">
    <source>
        <dbReference type="Proteomes" id="UP000010146"/>
    </source>
</evidence>
<name>A0A0F5PK53_9THEO</name>
<sequence>MVKEGKEEFEKELKELEEWQENQYNPGYYIGSGRVPRPLKGLKKRPIFLMVIALSMILPLIGILFSKISAEDLIAFVFPAFIGVILFYAAIREMLEKRKFRK</sequence>
<evidence type="ECO:0000313" key="2">
    <source>
        <dbReference type="EMBL" id="KKC28995.1"/>
    </source>
</evidence>
<dbReference type="EMBL" id="ABXP02000106">
    <property type="protein sequence ID" value="KKC28995.1"/>
    <property type="molecule type" value="Genomic_DNA"/>
</dbReference>
<keyword evidence="1" id="KW-0812">Transmembrane</keyword>
<gene>
    <name evidence="2" type="ORF">CDSM653_01846</name>
</gene>
<feature type="transmembrane region" description="Helical" evidence="1">
    <location>
        <begin position="47"/>
        <end position="67"/>
    </location>
</feature>
<dbReference type="AlphaFoldDB" id="A0A0F5PK53"/>